<comment type="caution">
    <text evidence="1">The sequence shown here is derived from an EMBL/GenBank/DDBJ whole genome shotgun (WGS) entry which is preliminary data.</text>
</comment>
<dbReference type="AlphaFoldDB" id="A0ABD1L5S3"/>
<gene>
    <name evidence="1" type="ORF">Fmac_032737</name>
</gene>
<dbReference type="Proteomes" id="UP001603857">
    <property type="component" value="Unassembled WGS sequence"/>
</dbReference>
<proteinExistence type="predicted"/>
<protein>
    <submittedName>
        <fullName evidence="1">Uncharacterized protein</fullName>
    </submittedName>
</protein>
<evidence type="ECO:0000313" key="2">
    <source>
        <dbReference type="Proteomes" id="UP001603857"/>
    </source>
</evidence>
<sequence>MPIFDAFNSLHQWKQTSQPLLCFTRLFSVEKLPQALLNILGFVLPQSTQE</sequence>
<organism evidence="1 2">
    <name type="scientific">Flemingia macrophylla</name>
    <dbReference type="NCBI Taxonomy" id="520843"/>
    <lineage>
        <taxon>Eukaryota</taxon>
        <taxon>Viridiplantae</taxon>
        <taxon>Streptophyta</taxon>
        <taxon>Embryophyta</taxon>
        <taxon>Tracheophyta</taxon>
        <taxon>Spermatophyta</taxon>
        <taxon>Magnoliopsida</taxon>
        <taxon>eudicotyledons</taxon>
        <taxon>Gunneridae</taxon>
        <taxon>Pentapetalae</taxon>
        <taxon>rosids</taxon>
        <taxon>fabids</taxon>
        <taxon>Fabales</taxon>
        <taxon>Fabaceae</taxon>
        <taxon>Papilionoideae</taxon>
        <taxon>50 kb inversion clade</taxon>
        <taxon>NPAAA clade</taxon>
        <taxon>indigoferoid/millettioid clade</taxon>
        <taxon>Phaseoleae</taxon>
        <taxon>Flemingia</taxon>
    </lineage>
</organism>
<name>A0ABD1L5S3_9FABA</name>
<evidence type="ECO:0000313" key="1">
    <source>
        <dbReference type="EMBL" id="KAL2318861.1"/>
    </source>
</evidence>
<accession>A0ABD1L5S3</accession>
<reference evidence="1 2" key="1">
    <citation type="submission" date="2024-08" db="EMBL/GenBank/DDBJ databases">
        <title>Insights into the chromosomal genome structure of Flemingia macrophylla.</title>
        <authorList>
            <person name="Ding Y."/>
            <person name="Zhao Y."/>
            <person name="Bi W."/>
            <person name="Wu M."/>
            <person name="Zhao G."/>
            <person name="Gong Y."/>
            <person name="Li W."/>
            <person name="Zhang P."/>
        </authorList>
    </citation>
    <scope>NUCLEOTIDE SEQUENCE [LARGE SCALE GENOMIC DNA]</scope>
    <source>
        <strain evidence="1">DYQJB</strain>
        <tissue evidence="1">Leaf</tissue>
    </source>
</reference>
<dbReference type="EMBL" id="JBGMDY010000011">
    <property type="protein sequence ID" value="KAL2318861.1"/>
    <property type="molecule type" value="Genomic_DNA"/>
</dbReference>
<keyword evidence="2" id="KW-1185">Reference proteome</keyword>